<evidence type="ECO:0000256" key="3">
    <source>
        <dbReference type="ARBA" id="ARBA00022692"/>
    </source>
</evidence>
<feature type="transmembrane region" description="Helical" evidence="6">
    <location>
        <begin position="101"/>
        <end position="122"/>
    </location>
</feature>
<dbReference type="Gene3D" id="1.20.1260.100">
    <property type="entry name" value="TspO/MBR protein"/>
    <property type="match status" value="1"/>
</dbReference>
<dbReference type="InterPro" id="IPR038330">
    <property type="entry name" value="TspO/MBR-related_sf"/>
</dbReference>
<dbReference type="GO" id="GO:0033013">
    <property type="term" value="P:tetrapyrrole metabolic process"/>
    <property type="evidence" value="ECO:0007669"/>
    <property type="project" value="UniProtKB-ARBA"/>
</dbReference>
<keyword evidence="5 6" id="KW-0472">Membrane</keyword>
<dbReference type="PANTHER" id="PTHR10057">
    <property type="entry name" value="PERIPHERAL-TYPE BENZODIAZEPINE RECEPTOR"/>
    <property type="match status" value="1"/>
</dbReference>
<organism evidence="7 8">
    <name type="scientific">Actinobacteria bacterium BACL15 MAG-120619-bin91</name>
    <dbReference type="NCBI Taxonomy" id="1655562"/>
    <lineage>
        <taxon>Bacteria</taxon>
        <taxon>Bacillati</taxon>
        <taxon>Actinomycetota</taxon>
        <taxon>Actinomycetes</taxon>
        <taxon>Actinomycetes incertae sedis</taxon>
        <taxon>ac1 cluster</taxon>
    </lineage>
</organism>
<evidence type="ECO:0000256" key="2">
    <source>
        <dbReference type="ARBA" id="ARBA00007524"/>
    </source>
</evidence>
<gene>
    <name evidence="7" type="ORF">ABR54_06030</name>
</gene>
<comment type="subcellular location">
    <subcellularLocation>
        <location evidence="1">Membrane</location>
        <topology evidence="1">Multi-pass membrane protein</topology>
    </subcellularLocation>
</comment>
<dbReference type="CDD" id="cd15904">
    <property type="entry name" value="TSPO_MBR"/>
    <property type="match status" value="1"/>
</dbReference>
<feature type="transmembrane region" description="Helical" evidence="6">
    <location>
        <begin position="44"/>
        <end position="62"/>
    </location>
</feature>
<dbReference type="Pfam" id="PF03073">
    <property type="entry name" value="TspO_MBR"/>
    <property type="match status" value="1"/>
</dbReference>
<evidence type="ECO:0000256" key="4">
    <source>
        <dbReference type="ARBA" id="ARBA00022989"/>
    </source>
</evidence>
<evidence type="ECO:0000313" key="7">
    <source>
        <dbReference type="EMBL" id="KRO35247.1"/>
    </source>
</evidence>
<dbReference type="InterPro" id="IPR004307">
    <property type="entry name" value="TspO_MBR"/>
</dbReference>
<feature type="transmembrane region" description="Helical" evidence="6">
    <location>
        <begin position="129"/>
        <end position="149"/>
    </location>
</feature>
<dbReference type="AlphaFoldDB" id="A0A0R2PB90"/>
<evidence type="ECO:0000313" key="8">
    <source>
        <dbReference type="Proteomes" id="UP000053274"/>
    </source>
</evidence>
<name>A0A0R2PB90_9ACTN</name>
<proteinExistence type="inferred from homology"/>
<evidence type="ECO:0000256" key="1">
    <source>
        <dbReference type="ARBA" id="ARBA00004141"/>
    </source>
</evidence>
<dbReference type="EMBL" id="LIAM01000142">
    <property type="protein sequence ID" value="KRO35247.1"/>
    <property type="molecule type" value="Genomic_DNA"/>
</dbReference>
<reference evidence="7 8" key="1">
    <citation type="submission" date="2015-10" db="EMBL/GenBank/DDBJ databases">
        <title>Metagenome-Assembled Genomes uncover a global brackish microbiome.</title>
        <authorList>
            <person name="Hugerth L.W."/>
            <person name="Larsson J."/>
            <person name="Alneberg J."/>
            <person name="Lindh M.V."/>
            <person name="Legrand C."/>
            <person name="Pinhassi J."/>
            <person name="Andersson A.F."/>
        </authorList>
    </citation>
    <scope>NUCLEOTIDE SEQUENCE [LARGE SCALE GENOMIC DNA]</scope>
    <source>
        <strain evidence="7">BACL15 MAG-120619-bin91</strain>
    </source>
</reference>
<dbReference type="Proteomes" id="UP000053274">
    <property type="component" value="Unassembled WGS sequence"/>
</dbReference>
<evidence type="ECO:0000256" key="6">
    <source>
        <dbReference type="SAM" id="Phobius"/>
    </source>
</evidence>
<accession>A0A0R2PB90</accession>
<feature type="transmembrane region" description="Helical" evidence="6">
    <location>
        <begin position="74"/>
        <end position="95"/>
    </location>
</feature>
<comment type="caution">
    <text evidence="7">The sequence shown here is derived from an EMBL/GenBank/DDBJ whole genome shotgun (WGS) entry which is preliminary data.</text>
</comment>
<keyword evidence="3 6" id="KW-0812">Transmembrane</keyword>
<evidence type="ECO:0000256" key="5">
    <source>
        <dbReference type="ARBA" id="ARBA00023136"/>
    </source>
</evidence>
<sequence length="153" mass="16885">MKSLMAASGIALVFVYVIGSGLWVNTGDNWYRNLNQPPWQPPDFIFGIIWPYNFIILGVAAVTIAQRASTTATLIYLGFFALSVICALTWAFQFYRPHNLQAASIALALTAILTLPMVVIAFRTSIPMGFALLPYQAWVAIAANLSYTYSKLN</sequence>
<protein>
    <submittedName>
        <fullName evidence="7">Sensory protein</fullName>
    </submittedName>
</protein>
<feature type="transmembrane region" description="Helical" evidence="6">
    <location>
        <begin position="7"/>
        <end position="24"/>
    </location>
</feature>
<dbReference type="PANTHER" id="PTHR10057:SF0">
    <property type="entry name" value="TRANSLOCATOR PROTEIN"/>
    <property type="match status" value="1"/>
</dbReference>
<dbReference type="GO" id="GO:0016020">
    <property type="term" value="C:membrane"/>
    <property type="evidence" value="ECO:0007669"/>
    <property type="project" value="UniProtKB-SubCell"/>
</dbReference>
<keyword evidence="4 6" id="KW-1133">Transmembrane helix</keyword>
<comment type="similarity">
    <text evidence="2">Belongs to the TspO/BZRP family.</text>
</comment>